<dbReference type="SMART" id="SM00342">
    <property type="entry name" value="HTH_ARAC"/>
    <property type="match status" value="1"/>
</dbReference>
<dbReference type="SUPFAM" id="SSF46689">
    <property type="entry name" value="Homeodomain-like"/>
    <property type="match status" value="2"/>
</dbReference>
<feature type="domain" description="HTH araC/xylS-type" evidence="4">
    <location>
        <begin position="149"/>
        <end position="247"/>
    </location>
</feature>
<accession>A0A3S0XRW2</accession>
<dbReference type="InterPro" id="IPR014710">
    <property type="entry name" value="RmlC-like_jellyroll"/>
</dbReference>
<dbReference type="OrthoDB" id="5740883at2"/>
<dbReference type="InterPro" id="IPR018062">
    <property type="entry name" value="HTH_AraC-typ_CS"/>
</dbReference>
<dbReference type="PANTHER" id="PTHR43280">
    <property type="entry name" value="ARAC-FAMILY TRANSCRIPTIONAL REGULATOR"/>
    <property type="match status" value="1"/>
</dbReference>
<keyword evidence="6" id="KW-1185">Reference proteome</keyword>
<dbReference type="Proteomes" id="UP000288012">
    <property type="component" value="Unassembled WGS sequence"/>
</dbReference>
<dbReference type="Gene3D" id="1.10.10.60">
    <property type="entry name" value="Homeodomain-like"/>
    <property type="match status" value="2"/>
</dbReference>
<evidence type="ECO:0000256" key="2">
    <source>
        <dbReference type="ARBA" id="ARBA00023125"/>
    </source>
</evidence>
<dbReference type="AlphaFoldDB" id="A0A3S0XRW2"/>
<dbReference type="RefSeq" id="WP_126954966.1">
    <property type="nucleotide sequence ID" value="NZ_RZGR01000043.1"/>
</dbReference>
<gene>
    <name evidence="5" type="ORF">EKM59_10890</name>
</gene>
<keyword evidence="2" id="KW-0238">DNA-binding</keyword>
<proteinExistence type="predicted"/>
<keyword evidence="1" id="KW-0805">Transcription regulation</keyword>
<name>A0A3S0XRW2_9GAMM</name>
<protein>
    <submittedName>
        <fullName evidence="5">AraC family transcriptional regulator</fullName>
    </submittedName>
</protein>
<dbReference type="InterPro" id="IPR018060">
    <property type="entry name" value="HTH_AraC"/>
</dbReference>
<evidence type="ECO:0000313" key="5">
    <source>
        <dbReference type="EMBL" id="RUQ81016.1"/>
    </source>
</evidence>
<evidence type="ECO:0000313" key="6">
    <source>
        <dbReference type="Proteomes" id="UP000288012"/>
    </source>
</evidence>
<comment type="caution">
    <text evidence="5">The sequence shown here is derived from an EMBL/GenBank/DDBJ whole genome shotgun (WGS) entry which is preliminary data.</text>
</comment>
<evidence type="ECO:0000256" key="1">
    <source>
        <dbReference type="ARBA" id="ARBA00023015"/>
    </source>
</evidence>
<dbReference type="PANTHER" id="PTHR43280:SF28">
    <property type="entry name" value="HTH-TYPE TRANSCRIPTIONAL ACTIVATOR RHAS"/>
    <property type="match status" value="1"/>
</dbReference>
<dbReference type="EMBL" id="RZGR01000043">
    <property type="protein sequence ID" value="RUQ81016.1"/>
    <property type="molecule type" value="Genomic_DNA"/>
</dbReference>
<sequence length="252" mass="28866">MSNLRIDRTPRQLSLCTYGTEIQQHTHGFAQFVLPVQGSLELEMGGAAGKVTTETAALILPDTVHSFAGSPNNSFIVFNVPEQDICLSQVPTSGFINLNEVTKKFLHFTQTYLALNNPSHAILDTDILLQNLLLNLLHRFPRNEDKLVGQIKKWIDKNYAAKIQLKELAKIFHLSQSQLQRRFKYFTGLGLAEYWRNRRIEHAKLLLEFSNSNVKTIAYTVGYENISAFTRRFTALYGIPPCTWRKIKRNHF</sequence>
<dbReference type="Gene3D" id="2.60.120.10">
    <property type="entry name" value="Jelly Rolls"/>
    <property type="match status" value="1"/>
</dbReference>
<dbReference type="GO" id="GO:0043565">
    <property type="term" value="F:sequence-specific DNA binding"/>
    <property type="evidence" value="ECO:0007669"/>
    <property type="project" value="InterPro"/>
</dbReference>
<dbReference type="InterPro" id="IPR009057">
    <property type="entry name" value="Homeodomain-like_sf"/>
</dbReference>
<dbReference type="Pfam" id="PF12833">
    <property type="entry name" value="HTH_18"/>
    <property type="match status" value="1"/>
</dbReference>
<organism evidence="5 6">
    <name type="scientific">Legionella septentrionalis</name>
    <dbReference type="NCBI Taxonomy" id="2498109"/>
    <lineage>
        <taxon>Bacteria</taxon>
        <taxon>Pseudomonadati</taxon>
        <taxon>Pseudomonadota</taxon>
        <taxon>Gammaproteobacteria</taxon>
        <taxon>Legionellales</taxon>
        <taxon>Legionellaceae</taxon>
        <taxon>Legionella</taxon>
    </lineage>
</organism>
<keyword evidence="3" id="KW-0804">Transcription</keyword>
<evidence type="ECO:0000256" key="3">
    <source>
        <dbReference type="ARBA" id="ARBA00023163"/>
    </source>
</evidence>
<dbReference type="PROSITE" id="PS00041">
    <property type="entry name" value="HTH_ARAC_FAMILY_1"/>
    <property type="match status" value="1"/>
</dbReference>
<dbReference type="GO" id="GO:0003700">
    <property type="term" value="F:DNA-binding transcription factor activity"/>
    <property type="evidence" value="ECO:0007669"/>
    <property type="project" value="InterPro"/>
</dbReference>
<dbReference type="PROSITE" id="PS01124">
    <property type="entry name" value="HTH_ARAC_FAMILY_2"/>
    <property type="match status" value="1"/>
</dbReference>
<reference evidence="5 6" key="1">
    <citation type="submission" date="2018-12" db="EMBL/GenBank/DDBJ databases">
        <title>Legionella sp,whole genome shotgun sequence.</title>
        <authorList>
            <person name="Wu H."/>
        </authorList>
    </citation>
    <scope>NUCLEOTIDE SEQUENCE [LARGE SCALE GENOMIC DNA]</scope>
    <source>
        <strain evidence="6">km714</strain>
    </source>
</reference>
<evidence type="ECO:0000259" key="4">
    <source>
        <dbReference type="PROSITE" id="PS01124"/>
    </source>
</evidence>